<dbReference type="EMBL" id="AP024145">
    <property type="protein sequence ID" value="BCM85089.1"/>
    <property type="molecule type" value="Genomic_DNA"/>
</dbReference>
<evidence type="ECO:0000313" key="1">
    <source>
        <dbReference type="EMBL" id="BCM85089.1"/>
    </source>
</evidence>
<protein>
    <submittedName>
        <fullName evidence="1">Uncharacterized protein</fullName>
    </submittedName>
</protein>
<dbReference type="Gene3D" id="3.90.350.10">
    <property type="entry name" value="Transposase Inhibitor Protein From Tn5, Chain A, domain 1"/>
    <property type="match status" value="1"/>
</dbReference>
<proteinExistence type="predicted"/>
<accession>A0A8H8WVS8</accession>
<evidence type="ECO:0000313" key="2">
    <source>
        <dbReference type="Proteomes" id="UP000663508"/>
    </source>
</evidence>
<dbReference type="Proteomes" id="UP000663508">
    <property type="component" value="Chromosome"/>
</dbReference>
<organism evidence="1 2">
    <name type="scientific">Methylobacterium indicum</name>
    <dbReference type="NCBI Taxonomy" id="1775910"/>
    <lineage>
        <taxon>Bacteria</taxon>
        <taxon>Pseudomonadati</taxon>
        <taxon>Pseudomonadota</taxon>
        <taxon>Alphaproteobacteria</taxon>
        <taxon>Hyphomicrobiales</taxon>
        <taxon>Methylobacteriaceae</taxon>
        <taxon>Methylobacterium</taxon>
    </lineage>
</organism>
<gene>
    <name evidence="1" type="ORF">mvi_35500</name>
</gene>
<dbReference type="AlphaFoldDB" id="A0A8H8WVS8"/>
<dbReference type="KEGG" id="mind:mvi_35500"/>
<name>A0A8H8WVS8_9HYPH</name>
<reference evidence="1" key="1">
    <citation type="submission" date="2020-11" db="EMBL/GenBank/DDBJ databases">
        <title>Complete genome sequence of a novel pathogenic Methylobacterium strain isolated from rice in Vietnam.</title>
        <authorList>
            <person name="Lai K."/>
            <person name="Okazaki S."/>
            <person name="Higashi K."/>
            <person name="Mori H."/>
            <person name="Toyoda A."/>
            <person name="Kurokawa K."/>
        </authorList>
    </citation>
    <scope>NUCLEOTIDE SEQUENCE</scope>
    <source>
        <strain evidence="1">VL1</strain>
    </source>
</reference>
<sequence>MVCPSTLESREQACPSLQCVCVQAPDPPAGVTPLCWRLLTTRGVPDVAPAQEMMRLSVDARDGSRRPMQDVLDAACLPVVADLDAPVRAARSACATPTRR</sequence>